<comment type="caution">
    <text evidence="8">The sequence shown here is derived from an EMBL/GenBank/DDBJ whole genome shotgun (WGS) entry which is preliminary data.</text>
</comment>
<dbReference type="EMBL" id="QYUJ01000014">
    <property type="protein sequence ID" value="RJF73504.1"/>
    <property type="molecule type" value="Genomic_DNA"/>
</dbReference>
<feature type="region of interest" description="Disordered" evidence="6">
    <location>
        <begin position="199"/>
        <end position="230"/>
    </location>
</feature>
<evidence type="ECO:0000256" key="6">
    <source>
        <dbReference type="SAM" id="MobiDB-lite"/>
    </source>
</evidence>
<keyword evidence="2" id="KW-0805">Transcription regulation</keyword>
<evidence type="ECO:0000256" key="1">
    <source>
        <dbReference type="ARBA" id="ARBA00022491"/>
    </source>
</evidence>
<dbReference type="Pfam" id="PF13977">
    <property type="entry name" value="TetR_C_6"/>
    <property type="match status" value="1"/>
</dbReference>
<dbReference type="Gene3D" id="1.10.357.10">
    <property type="entry name" value="Tetracycline Repressor, domain 2"/>
    <property type="match status" value="1"/>
</dbReference>
<keyword evidence="4" id="KW-0804">Transcription</keyword>
<evidence type="ECO:0000256" key="3">
    <source>
        <dbReference type="ARBA" id="ARBA00023125"/>
    </source>
</evidence>
<dbReference type="GO" id="GO:0003700">
    <property type="term" value="F:DNA-binding transcription factor activity"/>
    <property type="evidence" value="ECO:0007669"/>
    <property type="project" value="TreeGrafter"/>
</dbReference>
<dbReference type="PROSITE" id="PS50977">
    <property type="entry name" value="HTH_TETR_2"/>
    <property type="match status" value="1"/>
</dbReference>
<dbReference type="SUPFAM" id="SSF48498">
    <property type="entry name" value="Tetracyclin repressor-like, C-terminal domain"/>
    <property type="match status" value="1"/>
</dbReference>
<dbReference type="SUPFAM" id="SSF46689">
    <property type="entry name" value="Homeodomain-like"/>
    <property type="match status" value="1"/>
</dbReference>
<evidence type="ECO:0000256" key="5">
    <source>
        <dbReference type="PROSITE-ProRule" id="PRU00335"/>
    </source>
</evidence>
<sequence length="230" mass="25288">MARTVNPIQDRLRRAALEKAAYLALYERGFAGVTLGDIAAHAGVSRGTLVYHFGSRAGLLSAVMRRFTRTVAVATRRALRQAGTPEEKLRAFVENQFYSLESTRRFYTVTLDFLGAATRDPTLLALQREFLNETRRLDLELTQLFVPSGAPGVAEQQARQLRALVEGLSMQFLAEQQPSLADYREVCLRGLRAILSSHQAPGLTSSGGPGRPAEELKPEAGRRTSTLKGT</sequence>
<name>A0A418VBI0_9DEIO</name>
<dbReference type="InterPro" id="IPR001647">
    <property type="entry name" value="HTH_TetR"/>
</dbReference>
<keyword evidence="1" id="KW-0678">Repressor</keyword>
<dbReference type="PANTHER" id="PTHR30055:SF228">
    <property type="entry name" value="TRANSCRIPTIONAL REGULATOR-RELATED"/>
    <property type="match status" value="1"/>
</dbReference>
<feature type="compositionally biased region" description="Basic and acidic residues" evidence="6">
    <location>
        <begin position="212"/>
        <end position="222"/>
    </location>
</feature>
<feature type="DNA-binding region" description="H-T-H motif" evidence="5">
    <location>
        <begin position="34"/>
        <end position="53"/>
    </location>
</feature>
<dbReference type="PANTHER" id="PTHR30055">
    <property type="entry name" value="HTH-TYPE TRANSCRIPTIONAL REGULATOR RUTR"/>
    <property type="match status" value="1"/>
</dbReference>
<dbReference type="GO" id="GO:0000976">
    <property type="term" value="F:transcription cis-regulatory region binding"/>
    <property type="evidence" value="ECO:0007669"/>
    <property type="project" value="TreeGrafter"/>
</dbReference>
<gene>
    <name evidence="8" type="ORF">D3875_20110</name>
</gene>
<dbReference type="OrthoDB" id="9810250at2"/>
<evidence type="ECO:0000256" key="4">
    <source>
        <dbReference type="ARBA" id="ARBA00023163"/>
    </source>
</evidence>
<dbReference type="InterPro" id="IPR050109">
    <property type="entry name" value="HTH-type_TetR-like_transc_reg"/>
</dbReference>
<dbReference type="InterPro" id="IPR039538">
    <property type="entry name" value="BetI_C"/>
</dbReference>
<evidence type="ECO:0000313" key="9">
    <source>
        <dbReference type="Proteomes" id="UP000286287"/>
    </source>
</evidence>
<protein>
    <submittedName>
        <fullName evidence="8">TetR family transcriptional regulator</fullName>
    </submittedName>
</protein>
<evidence type="ECO:0000256" key="2">
    <source>
        <dbReference type="ARBA" id="ARBA00023015"/>
    </source>
</evidence>
<accession>A0A418VBI0</accession>
<keyword evidence="3 5" id="KW-0238">DNA-binding</keyword>
<evidence type="ECO:0000313" key="8">
    <source>
        <dbReference type="EMBL" id="RJF73504.1"/>
    </source>
</evidence>
<dbReference type="AlphaFoldDB" id="A0A418VBI0"/>
<organism evidence="8 9">
    <name type="scientific">Deinococcus cavernae</name>
    <dbReference type="NCBI Taxonomy" id="2320857"/>
    <lineage>
        <taxon>Bacteria</taxon>
        <taxon>Thermotogati</taxon>
        <taxon>Deinococcota</taxon>
        <taxon>Deinococci</taxon>
        <taxon>Deinococcales</taxon>
        <taxon>Deinococcaceae</taxon>
        <taxon>Deinococcus</taxon>
    </lineage>
</organism>
<dbReference type="Proteomes" id="UP000286287">
    <property type="component" value="Unassembled WGS sequence"/>
</dbReference>
<feature type="domain" description="HTH tetR-type" evidence="7">
    <location>
        <begin position="11"/>
        <end position="71"/>
    </location>
</feature>
<dbReference type="Pfam" id="PF00440">
    <property type="entry name" value="TetR_N"/>
    <property type="match status" value="1"/>
</dbReference>
<dbReference type="InterPro" id="IPR036271">
    <property type="entry name" value="Tet_transcr_reg_TetR-rel_C_sf"/>
</dbReference>
<dbReference type="RefSeq" id="WP_119766252.1">
    <property type="nucleotide sequence ID" value="NZ_QYUJ01000014.1"/>
</dbReference>
<reference evidence="8 9" key="1">
    <citation type="submission" date="2018-09" db="EMBL/GenBank/DDBJ databases">
        <authorList>
            <person name="Zhu H."/>
        </authorList>
    </citation>
    <scope>NUCLEOTIDE SEQUENCE [LARGE SCALE GENOMIC DNA]</scope>
    <source>
        <strain evidence="8 9">K2S05-167</strain>
    </source>
</reference>
<proteinExistence type="predicted"/>
<keyword evidence="9" id="KW-1185">Reference proteome</keyword>
<dbReference type="InterPro" id="IPR009057">
    <property type="entry name" value="Homeodomain-like_sf"/>
</dbReference>
<dbReference type="PRINTS" id="PR00455">
    <property type="entry name" value="HTHTETR"/>
</dbReference>
<evidence type="ECO:0000259" key="7">
    <source>
        <dbReference type="PROSITE" id="PS50977"/>
    </source>
</evidence>